<dbReference type="EMBL" id="JALGAR010000004">
    <property type="protein sequence ID" value="MCI4659108.1"/>
    <property type="molecule type" value="Genomic_DNA"/>
</dbReference>
<dbReference type="SUPFAM" id="SSF54373">
    <property type="entry name" value="FAD-linked reductases, C-terminal domain"/>
    <property type="match status" value="1"/>
</dbReference>
<evidence type="ECO:0000313" key="4">
    <source>
        <dbReference type="Proteomes" id="UP001165341"/>
    </source>
</evidence>
<reference evidence="3" key="1">
    <citation type="submission" date="2022-03" db="EMBL/GenBank/DDBJ databases">
        <title>Cryobacterium sp. nov. strain ZS14-85, isolated from Antarctic soil.</title>
        <authorList>
            <person name="Li J."/>
            <person name="Niu G."/>
        </authorList>
    </citation>
    <scope>NUCLEOTIDE SEQUENCE</scope>
    <source>
        <strain evidence="3">ZS14-85</strain>
    </source>
</reference>
<feature type="domain" description="Amine oxidase" evidence="2">
    <location>
        <begin position="23"/>
        <end position="265"/>
    </location>
</feature>
<dbReference type="GO" id="GO:0016491">
    <property type="term" value="F:oxidoreductase activity"/>
    <property type="evidence" value="ECO:0007669"/>
    <property type="project" value="InterPro"/>
</dbReference>
<keyword evidence="4" id="KW-1185">Reference proteome</keyword>
<dbReference type="Gene3D" id="3.50.50.60">
    <property type="entry name" value="FAD/NAD(P)-binding domain"/>
    <property type="match status" value="1"/>
</dbReference>
<dbReference type="InterPro" id="IPR036188">
    <property type="entry name" value="FAD/NAD-bd_sf"/>
</dbReference>
<feature type="compositionally biased region" description="Low complexity" evidence="1">
    <location>
        <begin position="303"/>
        <end position="317"/>
    </location>
</feature>
<feature type="region of interest" description="Disordered" evidence="1">
    <location>
        <begin position="270"/>
        <end position="327"/>
    </location>
</feature>
<sequence length="539" mass="55191">MSEALRGERMSGVRDVVVIGGGVAGLVAARECARVGLSVTVLEAGTDLGGALASHEVAGLTLDSGAESFAVRRNAVAEFIEGLGLSDRVVQPNPAGAWLYLPSERPGGAPVSAPMPRAGVLGIPGSPLAEDVRRVIGWSGAMRAWLDRLMPVLTIGREHSLGELVRKRMGRRVLERLVEPVTAGVYTSSADDLEVDVVAPGLNAALTVTGSLSGAVLSLRSAAPAGSAVAGLRGGMAGLVAALRSELDRFDVEVVTEAVVTRIRPTPAEPWQVTIAPRPEAPEEPGTSGTPDAAEAQHPAETQHPVQAPHAPVPQAATAGPGDLEAGDLPETLSARFVILATPGAQALALIAPLGPQQKALGALHWPKPTPIELATLVLAAPELDTHPRGTGVLVAAGAPGVTAKALTHVTAKWDWVAAEAGPGVHVLRLSYGRAGKKNPGALLTDDEFLALALADASAILGTPLSAGQLLGFDRTRWGDALSPATVGARDRVDQVRRAVAALEGLEVTGAWLSGTGLASVIPDALATAGRTRRDALVH</sequence>
<protein>
    <submittedName>
        <fullName evidence="3">FAD-dependent oxidoreductase</fullName>
    </submittedName>
</protein>
<evidence type="ECO:0000256" key="1">
    <source>
        <dbReference type="SAM" id="MobiDB-lite"/>
    </source>
</evidence>
<dbReference type="InterPro" id="IPR050464">
    <property type="entry name" value="Zeta_carotene_desat/Oxidored"/>
</dbReference>
<gene>
    <name evidence="3" type="ORF">MQH31_14965</name>
</gene>
<dbReference type="PANTHER" id="PTHR42923:SF3">
    <property type="entry name" value="PROTOPORPHYRINOGEN OXIDASE"/>
    <property type="match status" value="1"/>
</dbReference>
<dbReference type="InterPro" id="IPR002937">
    <property type="entry name" value="Amino_oxidase"/>
</dbReference>
<dbReference type="PRINTS" id="PR00411">
    <property type="entry name" value="PNDRDTASEI"/>
</dbReference>
<dbReference type="SUPFAM" id="SSF51905">
    <property type="entry name" value="FAD/NAD(P)-binding domain"/>
    <property type="match status" value="1"/>
</dbReference>
<name>A0AA41UFX5_9MICO</name>
<comment type="caution">
    <text evidence="3">The sequence shown here is derived from an EMBL/GenBank/DDBJ whole genome shotgun (WGS) entry which is preliminary data.</text>
</comment>
<dbReference type="AlphaFoldDB" id="A0AA41UFX5"/>
<evidence type="ECO:0000259" key="2">
    <source>
        <dbReference type="Pfam" id="PF01593"/>
    </source>
</evidence>
<dbReference type="PANTHER" id="PTHR42923">
    <property type="entry name" value="PROTOPORPHYRINOGEN OXIDASE"/>
    <property type="match status" value="1"/>
</dbReference>
<organism evidence="3 4">
    <name type="scientific">Cryobacterium zhongshanensis</name>
    <dbReference type="NCBI Taxonomy" id="2928153"/>
    <lineage>
        <taxon>Bacteria</taxon>
        <taxon>Bacillati</taxon>
        <taxon>Actinomycetota</taxon>
        <taxon>Actinomycetes</taxon>
        <taxon>Micrococcales</taxon>
        <taxon>Microbacteriaceae</taxon>
        <taxon>Cryobacterium</taxon>
    </lineage>
</organism>
<accession>A0AA41UFX5</accession>
<proteinExistence type="predicted"/>
<evidence type="ECO:0000313" key="3">
    <source>
        <dbReference type="EMBL" id="MCI4659108.1"/>
    </source>
</evidence>
<dbReference type="RefSeq" id="WP_243012718.1">
    <property type="nucleotide sequence ID" value="NZ_JALGAR010000004.1"/>
</dbReference>
<dbReference type="Gene3D" id="3.90.660.20">
    <property type="entry name" value="Protoporphyrinogen oxidase, mitochondrial, domain 2"/>
    <property type="match status" value="1"/>
</dbReference>
<dbReference type="Pfam" id="PF01593">
    <property type="entry name" value="Amino_oxidase"/>
    <property type="match status" value="1"/>
</dbReference>
<dbReference type="Proteomes" id="UP001165341">
    <property type="component" value="Unassembled WGS sequence"/>
</dbReference>